<evidence type="ECO:0000256" key="6">
    <source>
        <dbReference type="ARBA" id="ARBA00022723"/>
    </source>
</evidence>
<accession>A0A022Q2D8</accession>
<dbReference type="PANTHER" id="PTHR11716:SF47">
    <property type="entry name" value="PHOSPHOLIPASE A2-ALPHA"/>
    <property type="match status" value="1"/>
</dbReference>
<keyword evidence="5" id="KW-0964">Secreted</keyword>
<keyword evidence="15" id="KW-0472">Membrane</keyword>
<reference evidence="16 17" key="1">
    <citation type="journal article" date="2013" name="Proc. Natl. Acad. Sci. U.S.A.">
        <title>Fine-scale variation in meiotic recombination in Mimulus inferred from population shotgun sequencing.</title>
        <authorList>
            <person name="Hellsten U."/>
            <person name="Wright K.M."/>
            <person name="Jenkins J."/>
            <person name="Shu S."/>
            <person name="Yuan Y."/>
            <person name="Wessler S.R."/>
            <person name="Schmutz J."/>
            <person name="Willis J.H."/>
            <person name="Rokhsar D.S."/>
        </authorList>
    </citation>
    <scope>NUCLEOTIDE SEQUENCE [LARGE SCALE GENOMIC DNA]</scope>
    <source>
        <strain evidence="17">cv. DUN x IM62</strain>
    </source>
</reference>
<feature type="binding site" evidence="13">
    <location>
        <position position="72"/>
    </location>
    <ligand>
        <name>Ca(2+)</name>
        <dbReference type="ChEBI" id="CHEBI:29108"/>
    </ligand>
</feature>
<evidence type="ECO:0000256" key="3">
    <source>
        <dbReference type="ARBA" id="ARBA00007056"/>
    </source>
</evidence>
<feature type="transmembrane region" description="Helical" evidence="15">
    <location>
        <begin position="12"/>
        <end position="31"/>
    </location>
</feature>
<evidence type="ECO:0000256" key="2">
    <source>
        <dbReference type="ARBA" id="ARBA00004613"/>
    </source>
</evidence>
<proteinExistence type="inferred from homology"/>
<keyword evidence="6 13" id="KW-0479">Metal-binding</keyword>
<keyword evidence="15" id="KW-1133">Transmembrane helix</keyword>
<sequence>MAYYTLKLANPVVLRLNHMMIASVIIFIFGFSSVNVHSLNIGLHAHADLSLCSRKCESMFCEAPPFLRYGKYCGLLYTGCPGEQPCDRLDSCCMHHDQCIAKMNNDYLSQQCNKEFLKCVDVYKRSGAPSFKGNTCDTDEVIKSIDNAIKAAVLAGKVFGKP</sequence>
<feature type="binding site" evidence="13">
    <location>
        <position position="97"/>
    </location>
    <ligand>
        <name>Ca(2+)</name>
        <dbReference type="ChEBI" id="CHEBI:29108"/>
    </ligand>
</feature>
<dbReference type="GO" id="GO:0016042">
    <property type="term" value="P:lipid catabolic process"/>
    <property type="evidence" value="ECO:0007669"/>
    <property type="project" value="UniProtKB-KW"/>
</dbReference>
<evidence type="ECO:0000256" key="1">
    <source>
        <dbReference type="ARBA" id="ARBA00001604"/>
    </source>
</evidence>
<evidence type="ECO:0000256" key="12">
    <source>
        <dbReference type="ARBA" id="ARBA00023157"/>
    </source>
</evidence>
<comment type="cofactor">
    <cofactor evidence="13">
        <name>Ca(2+)</name>
        <dbReference type="ChEBI" id="CHEBI:29108"/>
    </cofactor>
    <text evidence="13">Binds 1 Ca(2+) ion per subunit.</text>
</comment>
<protein>
    <recommendedName>
        <fullName evidence="4">phospholipase A2</fullName>
        <ecNumber evidence="4">3.1.1.4</ecNumber>
    </recommendedName>
</protein>
<evidence type="ECO:0000256" key="15">
    <source>
        <dbReference type="SAM" id="Phobius"/>
    </source>
</evidence>
<evidence type="ECO:0000256" key="4">
    <source>
        <dbReference type="ARBA" id="ARBA00013278"/>
    </source>
</evidence>
<evidence type="ECO:0000256" key="10">
    <source>
        <dbReference type="ARBA" id="ARBA00022963"/>
    </source>
</evidence>
<keyword evidence="12 14" id="KW-1015">Disulfide bond</keyword>
<keyword evidence="9 13" id="KW-0106">Calcium</keyword>
<evidence type="ECO:0000256" key="9">
    <source>
        <dbReference type="ARBA" id="ARBA00022837"/>
    </source>
</evidence>
<dbReference type="PANTHER" id="PTHR11716">
    <property type="entry name" value="PHOSPHOLIPASE A2 FAMILY MEMBER"/>
    <property type="match status" value="1"/>
</dbReference>
<evidence type="ECO:0000256" key="14">
    <source>
        <dbReference type="PIRSR" id="PIRSR601211-3"/>
    </source>
</evidence>
<evidence type="ECO:0000313" key="16">
    <source>
        <dbReference type="EMBL" id="EYU22106.1"/>
    </source>
</evidence>
<feature type="disulfide bond" evidence="14">
    <location>
        <begin position="73"/>
        <end position="93"/>
    </location>
</feature>
<dbReference type="GO" id="GO:0004623">
    <property type="term" value="F:phospholipase A2 activity"/>
    <property type="evidence" value="ECO:0007669"/>
    <property type="project" value="UniProtKB-EC"/>
</dbReference>
<dbReference type="InterPro" id="IPR001211">
    <property type="entry name" value="PLA2"/>
</dbReference>
<comment type="subcellular location">
    <subcellularLocation>
        <location evidence="2">Secreted</location>
    </subcellularLocation>
</comment>
<dbReference type="GO" id="GO:0005576">
    <property type="term" value="C:extracellular region"/>
    <property type="evidence" value="ECO:0007669"/>
    <property type="project" value="UniProtKB-SubCell"/>
</dbReference>
<dbReference type="InterPro" id="IPR033113">
    <property type="entry name" value="PLA2_histidine"/>
</dbReference>
<gene>
    <name evidence="16" type="ORF">MIMGU_mgv1a015183mg</name>
</gene>
<evidence type="ECO:0000256" key="13">
    <source>
        <dbReference type="PIRSR" id="PIRSR601211-2"/>
    </source>
</evidence>
<dbReference type="FunFam" id="1.20.90.10:FF:000005">
    <property type="entry name" value="Secretory phospholipase A2"/>
    <property type="match status" value="1"/>
</dbReference>
<evidence type="ECO:0000256" key="5">
    <source>
        <dbReference type="ARBA" id="ARBA00022525"/>
    </source>
</evidence>
<comment type="catalytic activity">
    <reaction evidence="1">
        <text>a 1,2-diacyl-sn-glycero-3-phosphocholine + H2O = a 1-acyl-sn-glycero-3-phosphocholine + a fatty acid + H(+)</text>
        <dbReference type="Rhea" id="RHEA:15801"/>
        <dbReference type="ChEBI" id="CHEBI:15377"/>
        <dbReference type="ChEBI" id="CHEBI:15378"/>
        <dbReference type="ChEBI" id="CHEBI:28868"/>
        <dbReference type="ChEBI" id="CHEBI:57643"/>
        <dbReference type="ChEBI" id="CHEBI:58168"/>
        <dbReference type="EC" id="3.1.1.4"/>
    </reaction>
</comment>
<organism evidence="16 17">
    <name type="scientific">Erythranthe guttata</name>
    <name type="common">Yellow monkey flower</name>
    <name type="synonym">Mimulus guttatus</name>
    <dbReference type="NCBI Taxonomy" id="4155"/>
    <lineage>
        <taxon>Eukaryota</taxon>
        <taxon>Viridiplantae</taxon>
        <taxon>Streptophyta</taxon>
        <taxon>Embryophyta</taxon>
        <taxon>Tracheophyta</taxon>
        <taxon>Spermatophyta</taxon>
        <taxon>Magnoliopsida</taxon>
        <taxon>eudicotyledons</taxon>
        <taxon>Gunneridae</taxon>
        <taxon>Pentapetalae</taxon>
        <taxon>asterids</taxon>
        <taxon>lamiids</taxon>
        <taxon>Lamiales</taxon>
        <taxon>Phrymaceae</taxon>
        <taxon>Erythranthe</taxon>
    </lineage>
</organism>
<dbReference type="Gene3D" id="1.20.90.10">
    <property type="entry name" value="Phospholipase A2 domain"/>
    <property type="match status" value="1"/>
</dbReference>
<keyword evidence="10" id="KW-0442">Lipid degradation</keyword>
<name>A0A022Q2D8_ERYGU</name>
<evidence type="ECO:0000313" key="17">
    <source>
        <dbReference type="Proteomes" id="UP000030748"/>
    </source>
</evidence>
<evidence type="ECO:0000256" key="11">
    <source>
        <dbReference type="ARBA" id="ARBA00023098"/>
    </source>
</evidence>
<evidence type="ECO:0000256" key="8">
    <source>
        <dbReference type="ARBA" id="ARBA00022801"/>
    </source>
</evidence>
<dbReference type="GO" id="GO:0050482">
    <property type="term" value="P:arachidonate secretion"/>
    <property type="evidence" value="ECO:0007669"/>
    <property type="project" value="InterPro"/>
</dbReference>
<dbReference type="GO" id="GO:0006644">
    <property type="term" value="P:phospholipid metabolic process"/>
    <property type="evidence" value="ECO:0007669"/>
    <property type="project" value="InterPro"/>
</dbReference>
<dbReference type="GO" id="GO:0012505">
    <property type="term" value="C:endomembrane system"/>
    <property type="evidence" value="ECO:0007669"/>
    <property type="project" value="UniProtKB-ARBA"/>
</dbReference>
<dbReference type="CDD" id="cd04706">
    <property type="entry name" value="PLA2_plant"/>
    <property type="match status" value="1"/>
</dbReference>
<comment type="similarity">
    <text evidence="3">Belongs to the phospholipase A2 family.</text>
</comment>
<dbReference type="PROSITE" id="PS00118">
    <property type="entry name" value="PA2_HIS"/>
    <property type="match status" value="1"/>
</dbReference>
<feature type="binding site" evidence="13">
    <location>
        <position position="74"/>
    </location>
    <ligand>
        <name>Ca(2+)</name>
        <dbReference type="ChEBI" id="CHEBI:29108"/>
    </ligand>
</feature>
<keyword evidence="15" id="KW-0812">Transmembrane</keyword>
<keyword evidence="17" id="KW-1185">Reference proteome</keyword>
<dbReference type="Proteomes" id="UP000030748">
    <property type="component" value="Unassembled WGS sequence"/>
</dbReference>
<dbReference type="SUPFAM" id="SSF48619">
    <property type="entry name" value="Phospholipase A2, PLA2"/>
    <property type="match status" value="1"/>
</dbReference>
<keyword evidence="7" id="KW-0732">Signal</keyword>
<keyword evidence="8" id="KW-0378">Hydrolase</keyword>
<keyword evidence="11" id="KW-0443">Lipid metabolism</keyword>
<evidence type="ECO:0000256" key="7">
    <source>
        <dbReference type="ARBA" id="ARBA00022729"/>
    </source>
</evidence>
<dbReference type="EC" id="3.1.1.4" evidence="4"/>
<dbReference type="EMBL" id="KI632213">
    <property type="protein sequence ID" value="EYU22106.1"/>
    <property type="molecule type" value="Genomic_DNA"/>
</dbReference>
<dbReference type="GO" id="GO:0005509">
    <property type="term" value="F:calcium ion binding"/>
    <property type="evidence" value="ECO:0007669"/>
    <property type="project" value="InterPro"/>
</dbReference>
<dbReference type="AlphaFoldDB" id="A0A022Q2D8"/>
<dbReference type="InterPro" id="IPR036444">
    <property type="entry name" value="PLipase_A2_dom_sf"/>
</dbReference>